<dbReference type="InterPro" id="IPR036645">
    <property type="entry name" value="Elafin-like_sf"/>
</dbReference>
<dbReference type="GO" id="GO:0030414">
    <property type="term" value="F:peptidase inhibitor activity"/>
    <property type="evidence" value="ECO:0007669"/>
    <property type="project" value="InterPro"/>
</dbReference>
<evidence type="ECO:0000313" key="4">
    <source>
        <dbReference type="EMBL" id="PFX32403.1"/>
    </source>
</evidence>
<proteinExistence type="predicted"/>
<dbReference type="OrthoDB" id="5970303at2759"/>
<evidence type="ECO:0000256" key="1">
    <source>
        <dbReference type="SAM" id="SignalP"/>
    </source>
</evidence>
<dbReference type="PROSITE" id="PS51390">
    <property type="entry name" value="WAP"/>
    <property type="match status" value="1"/>
</dbReference>
<feature type="signal peptide" evidence="1">
    <location>
        <begin position="1"/>
        <end position="18"/>
    </location>
</feature>
<dbReference type="EMBL" id="LSMT01000023">
    <property type="protein sequence ID" value="PFX32403.1"/>
    <property type="molecule type" value="Genomic_DNA"/>
</dbReference>
<keyword evidence="5" id="KW-1185">Reference proteome</keyword>
<organism evidence="4 5">
    <name type="scientific">Stylophora pistillata</name>
    <name type="common">Smooth cauliflower coral</name>
    <dbReference type="NCBI Taxonomy" id="50429"/>
    <lineage>
        <taxon>Eukaryota</taxon>
        <taxon>Metazoa</taxon>
        <taxon>Cnidaria</taxon>
        <taxon>Anthozoa</taxon>
        <taxon>Hexacorallia</taxon>
        <taxon>Scleractinia</taxon>
        <taxon>Astrocoeniina</taxon>
        <taxon>Pocilloporidae</taxon>
        <taxon>Stylophora</taxon>
    </lineage>
</organism>
<feature type="domain" description="WAP" evidence="3">
    <location>
        <begin position="19"/>
        <end position="83"/>
    </location>
</feature>
<reference evidence="5" key="1">
    <citation type="journal article" date="2017" name="bioRxiv">
        <title>Comparative analysis of the genomes of Stylophora pistillata and Acropora digitifera provides evidence for extensive differences between species of corals.</title>
        <authorList>
            <person name="Voolstra C.R."/>
            <person name="Li Y."/>
            <person name="Liew Y.J."/>
            <person name="Baumgarten S."/>
            <person name="Zoccola D."/>
            <person name="Flot J.-F."/>
            <person name="Tambutte S."/>
            <person name="Allemand D."/>
            <person name="Aranda M."/>
        </authorList>
    </citation>
    <scope>NUCLEOTIDE SEQUENCE [LARGE SCALE GENOMIC DNA]</scope>
</reference>
<dbReference type="PROSITE" id="PS50234">
    <property type="entry name" value="VWFA"/>
    <property type="match status" value="1"/>
</dbReference>
<dbReference type="GO" id="GO:0005576">
    <property type="term" value="C:extracellular region"/>
    <property type="evidence" value="ECO:0007669"/>
    <property type="project" value="InterPro"/>
</dbReference>
<feature type="chain" id="PRO_5012066727" description="VWFA domain-containing protein" evidence="1">
    <location>
        <begin position="19"/>
        <end position="275"/>
    </location>
</feature>
<dbReference type="Pfam" id="PF00095">
    <property type="entry name" value="WAP"/>
    <property type="match status" value="1"/>
</dbReference>
<dbReference type="SUPFAM" id="SSF57256">
    <property type="entry name" value="Elafin-like"/>
    <property type="match status" value="1"/>
</dbReference>
<dbReference type="InterPro" id="IPR008197">
    <property type="entry name" value="WAP_dom"/>
</dbReference>
<sequence length="275" mass="30204">MNAIALLLVTFLVVLCRGKRSPLGECPYVRPPVDCGGGPGGLEGLGGLFSFGEDKDECSADDECSPPMKCCMMGCNNKCVHPVTQWCQSPVDLAILFDAQKSTWPVVRRKVLKIVHKMSIRNNGTHIALRAISKKNQLLLGFDQLKGRNISHVNVWKSMKAFIPEKGNGNLITALKNAKDMFDGKKGARENAIKLLLVASNADVDFEESDALDEAAQELKDANVLVQTVGITNEMSLMTMVQIATSDIYVWPEVDNEMLNELRKLEKQPCSSDAH</sequence>
<comment type="caution">
    <text evidence="4">The sequence shown here is derived from an EMBL/GenBank/DDBJ whole genome shotgun (WGS) entry which is preliminary data.</text>
</comment>
<name>A0A2B4STL5_STYPI</name>
<keyword evidence="1" id="KW-0732">Signal</keyword>
<dbReference type="SMART" id="SM00327">
    <property type="entry name" value="VWA"/>
    <property type="match status" value="1"/>
</dbReference>
<dbReference type="Proteomes" id="UP000225706">
    <property type="component" value="Unassembled WGS sequence"/>
</dbReference>
<dbReference type="InterPro" id="IPR036465">
    <property type="entry name" value="vWFA_dom_sf"/>
</dbReference>
<feature type="domain" description="VWFA" evidence="2">
    <location>
        <begin position="92"/>
        <end position="266"/>
    </location>
</feature>
<evidence type="ECO:0000313" key="5">
    <source>
        <dbReference type="Proteomes" id="UP000225706"/>
    </source>
</evidence>
<dbReference type="Gene3D" id="4.10.75.10">
    <property type="entry name" value="Elafin-like"/>
    <property type="match status" value="1"/>
</dbReference>
<accession>A0A2B4STL5</accession>
<dbReference type="AlphaFoldDB" id="A0A2B4STL5"/>
<dbReference type="SUPFAM" id="SSF53300">
    <property type="entry name" value="vWA-like"/>
    <property type="match status" value="1"/>
</dbReference>
<dbReference type="Gene3D" id="3.40.50.410">
    <property type="entry name" value="von Willebrand factor, type A domain"/>
    <property type="match status" value="1"/>
</dbReference>
<evidence type="ECO:0008006" key="6">
    <source>
        <dbReference type="Google" id="ProtNLM"/>
    </source>
</evidence>
<dbReference type="Pfam" id="PF00092">
    <property type="entry name" value="VWA"/>
    <property type="match status" value="1"/>
</dbReference>
<gene>
    <name evidence="4" type="ORF">AWC38_SpisGene2744</name>
</gene>
<protein>
    <recommendedName>
        <fullName evidence="6">VWFA domain-containing protein</fullName>
    </recommendedName>
</protein>
<evidence type="ECO:0000259" key="2">
    <source>
        <dbReference type="PROSITE" id="PS50234"/>
    </source>
</evidence>
<evidence type="ECO:0000259" key="3">
    <source>
        <dbReference type="PROSITE" id="PS51390"/>
    </source>
</evidence>
<dbReference type="InterPro" id="IPR002035">
    <property type="entry name" value="VWF_A"/>
</dbReference>